<proteinExistence type="predicted"/>
<sequence length="15" mass="1895">MEMWNLHGGYSDIRW</sequence>
<protein>
    <submittedName>
        <fullName evidence="1">Kinesin-like protein</fullName>
    </submittedName>
</protein>
<evidence type="ECO:0000313" key="1">
    <source>
        <dbReference type="EMBL" id="MBW88425.1"/>
    </source>
</evidence>
<dbReference type="EMBL" id="GGEC01007942">
    <property type="protein sequence ID" value="MBW88425.1"/>
    <property type="molecule type" value="Transcribed_RNA"/>
</dbReference>
<organism evidence="1">
    <name type="scientific">Rhizophora mucronata</name>
    <name type="common">Asiatic mangrove</name>
    <dbReference type="NCBI Taxonomy" id="61149"/>
    <lineage>
        <taxon>Eukaryota</taxon>
        <taxon>Viridiplantae</taxon>
        <taxon>Streptophyta</taxon>
        <taxon>Embryophyta</taxon>
        <taxon>Tracheophyta</taxon>
        <taxon>Spermatophyta</taxon>
        <taxon>Magnoliopsida</taxon>
        <taxon>eudicotyledons</taxon>
        <taxon>Gunneridae</taxon>
        <taxon>Pentapetalae</taxon>
        <taxon>rosids</taxon>
        <taxon>fabids</taxon>
        <taxon>Malpighiales</taxon>
        <taxon>Rhizophoraceae</taxon>
        <taxon>Rhizophora</taxon>
    </lineage>
</organism>
<accession>A0A2P2J4P0</accession>
<reference evidence="1" key="1">
    <citation type="submission" date="2018-02" db="EMBL/GenBank/DDBJ databases">
        <title>Rhizophora mucronata_Transcriptome.</title>
        <authorList>
            <person name="Meera S.P."/>
            <person name="Sreeshan A."/>
            <person name="Augustine A."/>
        </authorList>
    </citation>
    <scope>NUCLEOTIDE SEQUENCE</scope>
    <source>
        <tissue evidence="1">Leaf</tissue>
    </source>
</reference>
<name>A0A2P2J4P0_RHIMU</name>